<dbReference type="Pfam" id="PF12770">
    <property type="entry name" value="CHAT"/>
    <property type="match status" value="1"/>
</dbReference>
<keyword evidence="1" id="KW-0472">Membrane</keyword>
<sequence length="1012" mass="109122">MSGRGWRQRLACLGWLLLGGGLVPHGFAVAAEAPEASALARCEAGFVAHPEGSDTAMCFFREAQAPARREEARRRLRGLIASHPDRPWLMLVQGHLEMLSEPRLAEASYRSAALAFRRLGDAEGEVMAGINLRNVLGVLGRTEEAHPWVQRVGEVARASGNAQLQVRALILEAAELSDLGQDLGRAYRLLKRAEALAFPGGSDGVKKQLLTPLASVSANLGRFDEALDAYARLAELARSTHDVGTEARVRFAFANLALRRSEDHPEPGGRPELLRLAREALAAAKNAESKAFEAQSLRLVAELLGDSPEERSEAEGHLERCLDLAQDAGLPERRIACLWTRAERLAGVDAVAAERDADAALALAAEHGNPRYLASAWRARSMVAFRTKPLPEALQQAERALDAVEVLRQLQKDASSQAELFSGWANDYHRLAGRTLEAGETSALPSREALERAFAVSERLRARTLFESLVASRALVSAEDTPERRESRVGVLRDLSATQRRLLAKELSASERTRLLGELQELERREHELRPTPRHAEVRFASLAQTERGLRPEEALLVFLVGAAQDLQGAPAGGAWVLAVTREGTRAYRLPERARLRPAVALLSGLIERRDGSEAGAAAALYAQLLSPALRELPPGVSRLLFVPDGPLHDLAFAALRERADGPPLIAQYELARVPSASLLHHWRERAVRPPGGEALILADPDREAAPTVVASARGGVFGETANLGSLPEARREGHTVEDSLEDTAVRPRLLVGAAASEQALKASRLEDVRILHVAAHAVVDVEAPERSALVLAPGAEQEDGLLQPREITGLGLGDALVVLSSCQGASGTLLAGEGVLSLARAFFEARARAVVASLWPLRDAEAAWLLERYYRHLAAGQGVSLALRSAQREAWEDGQPAAAWAGLGVMGDAALVPVPSDEAKAAQAKGRGVGLMLGGGALGLCALAWWWWRQARTGNVEPRIGFVFCIAMSTPAFAQQEEGPFASTSELVSYWSAQNTRGSAVQRRAQDLSRR</sequence>
<reference evidence="3 4" key="1">
    <citation type="submission" date="2022-11" db="EMBL/GenBank/DDBJ databases">
        <title>Minimal conservation of predation-associated metabolite biosynthetic gene clusters underscores biosynthetic potential of Myxococcota including descriptions for ten novel species: Archangium lansinium sp. nov., Myxococcus landrumus sp. nov., Nannocystis bai.</title>
        <authorList>
            <person name="Ahearne A."/>
            <person name="Stevens C."/>
            <person name="Dowd S."/>
        </authorList>
    </citation>
    <scope>NUCLEOTIDE SEQUENCE [LARGE SCALE GENOMIC DNA]</scope>
    <source>
        <strain evidence="3 4">NCWAL01</strain>
    </source>
</reference>
<accession>A0ABT5DIP8</accession>
<dbReference type="PANTHER" id="PTHR10098:SF108">
    <property type="entry name" value="TETRATRICOPEPTIDE REPEAT PROTEIN 28"/>
    <property type="match status" value="1"/>
</dbReference>
<keyword evidence="1" id="KW-0812">Transmembrane</keyword>
<comment type="caution">
    <text evidence="3">The sequence shown here is derived from an EMBL/GenBank/DDBJ whole genome shotgun (WGS) entry which is preliminary data.</text>
</comment>
<dbReference type="PANTHER" id="PTHR10098">
    <property type="entry name" value="RAPSYN-RELATED"/>
    <property type="match status" value="1"/>
</dbReference>
<gene>
    <name evidence="3" type="ORF">POL68_34010</name>
</gene>
<evidence type="ECO:0000313" key="4">
    <source>
        <dbReference type="Proteomes" id="UP001221838"/>
    </source>
</evidence>
<dbReference type="SUPFAM" id="SSF48452">
    <property type="entry name" value="TPR-like"/>
    <property type="match status" value="1"/>
</dbReference>
<dbReference type="RefSeq" id="WP_272143850.1">
    <property type="nucleotide sequence ID" value="NZ_JAQNDM010000002.1"/>
</dbReference>
<dbReference type="InterPro" id="IPR011990">
    <property type="entry name" value="TPR-like_helical_dom_sf"/>
</dbReference>
<evidence type="ECO:0000259" key="2">
    <source>
        <dbReference type="Pfam" id="PF12770"/>
    </source>
</evidence>
<dbReference type="EMBL" id="JAQNDM010000002">
    <property type="protein sequence ID" value="MDC0713530.1"/>
    <property type="molecule type" value="Genomic_DNA"/>
</dbReference>
<feature type="domain" description="CHAT" evidence="2">
    <location>
        <begin position="618"/>
        <end position="909"/>
    </location>
</feature>
<protein>
    <submittedName>
        <fullName evidence="3">CHAT domain-containing protein</fullName>
    </submittedName>
</protein>
<dbReference type="Gene3D" id="1.25.40.10">
    <property type="entry name" value="Tetratricopeptide repeat domain"/>
    <property type="match status" value="1"/>
</dbReference>
<dbReference type="InterPro" id="IPR024983">
    <property type="entry name" value="CHAT_dom"/>
</dbReference>
<feature type="transmembrane region" description="Helical" evidence="1">
    <location>
        <begin position="930"/>
        <end position="949"/>
    </location>
</feature>
<evidence type="ECO:0000256" key="1">
    <source>
        <dbReference type="SAM" id="Phobius"/>
    </source>
</evidence>
<proteinExistence type="predicted"/>
<keyword evidence="1" id="KW-1133">Transmembrane helix</keyword>
<evidence type="ECO:0000313" key="3">
    <source>
        <dbReference type="EMBL" id="MDC0713530.1"/>
    </source>
</evidence>
<organism evidence="3 4">
    <name type="scientific">Stigmatella ashevillensis</name>
    <dbReference type="NCBI Taxonomy" id="2995309"/>
    <lineage>
        <taxon>Bacteria</taxon>
        <taxon>Pseudomonadati</taxon>
        <taxon>Myxococcota</taxon>
        <taxon>Myxococcia</taxon>
        <taxon>Myxococcales</taxon>
        <taxon>Cystobacterineae</taxon>
        <taxon>Archangiaceae</taxon>
        <taxon>Stigmatella</taxon>
    </lineage>
</organism>
<keyword evidence="4" id="KW-1185">Reference proteome</keyword>
<dbReference type="Proteomes" id="UP001221838">
    <property type="component" value="Unassembled WGS sequence"/>
</dbReference>
<name>A0ABT5DIP8_9BACT</name>